<evidence type="ECO:0000256" key="1">
    <source>
        <dbReference type="ARBA" id="ARBA00004370"/>
    </source>
</evidence>
<dbReference type="PANTHER" id="PTHR12219">
    <property type="entry name" value="NADH-UBIQUINONE OXIDOREDUCTASE"/>
    <property type="match status" value="1"/>
</dbReference>
<dbReference type="GO" id="GO:0022900">
    <property type="term" value="P:electron transport chain"/>
    <property type="evidence" value="ECO:0007669"/>
    <property type="project" value="InterPro"/>
</dbReference>
<name>A0AAJ6B3F7_9HYPH</name>
<dbReference type="GO" id="GO:0016020">
    <property type="term" value="C:membrane"/>
    <property type="evidence" value="ECO:0007669"/>
    <property type="project" value="UniProtKB-SubCell"/>
</dbReference>
<keyword evidence="5" id="KW-0249">Electron transport</keyword>
<reference evidence="8" key="1">
    <citation type="submission" date="2023-03" db="EMBL/GenBank/DDBJ databases">
        <title>Andean soil-derived lignocellulolytic bacterial consortium as a source of novel taxa and putative plastic-active enzymes.</title>
        <authorList>
            <person name="Diaz-Garcia L."/>
            <person name="Chuvochina M."/>
            <person name="Feuerriegel G."/>
            <person name="Bunk B."/>
            <person name="Sproer C."/>
            <person name="Streit W.R."/>
            <person name="Rodriguez L.M."/>
            <person name="Overmann J."/>
            <person name="Jimenez D.J."/>
        </authorList>
    </citation>
    <scope>NUCLEOTIDE SEQUENCE</scope>
    <source>
        <strain evidence="8">MAG 4196</strain>
    </source>
</reference>
<evidence type="ECO:0000313" key="8">
    <source>
        <dbReference type="EMBL" id="WEK06383.1"/>
    </source>
</evidence>
<dbReference type="AlphaFoldDB" id="A0AAJ6B3F7"/>
<sequence length="101" mass="11468">MTARIYRPARNAMQSGKGKSKSWVLVHELAESKSIDPLMGYTTSGDTRQQVRLSFDTQEEAEAYAQKNGIAYSVQPAHDATPKKVSYPDNFRHDRKTPWTH</sequence>
<feature type="region of interest" description="Disordered" evidence="7">
    <location>
        <begin position="75"/>
        <end position="101"/>
    </location>
</feature>
<dbReference type="EMBL" id="CP119312">
    <property type="protein sequence ID" value="WEK06383.1"/>
    <property type="molecule type" value="Genomic_DNA"/>
</dbReference>
<dbReference type="Proteomes" id="UP001217476">
    <property type="component" value="Chromosome"/>
</dbReference>
<dbReference type="PANTHER" id="PTHR12219:SF8">
    <property type="entry name" value="NADH DEHYDROGENASE [UBIQUINONE] IRON-SULFUR PROTEIN 4, MITOCHONDRIAL"/>
    <property type="match status" value="1"/>
</dbReference>
<dbReference type="Gene3D" id="3.30.160.190">
    <property type="entry name" value="atu1810 like domain"/>
    <property type="match status" value="1"/>
</dbReference>
<evidence type="ECO:0000256" key="4">
    <source>
        <dbReference type="ARBA" id="ARBA00022946"/>
    </source>
</evidence>
<organism evidence="8 9">
    <name type="scientific">Candidatus Devosia phytovorans</name>
    <dbReference type="NCBI Taxonomy" id="3121372"/>
    <lineage>
        <taxon>Bacteria</taxon>
        <taxon>Pseudomonadati</taxon>
        <taxon>Pseudomonadota</taxon>
        <taxon>Alphaproteobacteria</taxon>
        <taxon>Hyphomicrobiales</taxon>
        <taxon>Devosiaceae</taxon>
        <taxon>Devosia</taxon>
    </lineage>
</organism>
<dbReference type="InterPro" id="IPR038532">
    <property type="entry name" value="NDUFS4-like_sf"/>
</dbReference>
<accession>A0AAJ6B3F7</accession>
<evidence type="ECO:0000256" key="3">
    <source>
        <dbReference type="ARBA" id="ARBA00022660"/>
    </source>
</evidence>
<evidence type="ECO:0000256" key="6">
    <source>
        <dbReference type="ARBA" id="ARBA00023136"/>
    </source>
</evidence>
<dbReference type="Pfam" id="PF04800">
    <property type="entry name" value="NDUS4"/>
    <property type="match status" value="1"/>
</dbReference>
<evidence type="ECO:0000256" key="7">
    <source>
        <dbReference type="SAM" id="MobiDB-lite"/>
    </source>
</evidence>
<evidence type="ECO:0000256" key="2">
    <source>
        <dbReference type="ARBA" id="ARBA00022448"/>
    </source>
</evidence>
<gene>
    <name evidence="8" type="ORF">P0Y65_09110</name>
</gene>
<feature type="region of interest" description="Disordered" evidence="7">
    <location>
        <begin position="1"/>
        <end position="21"/>
    </location>
</feature>
<comment type="subcellular location">
    <subcellularLocation>
        <location evidence="1">Membrane</location>
    </subcellularLocation>
</comment>
<protein>
    <submittedName>
        <fullName evidence="8">ETC complex I subunit</fullName>
    </submittedName>
</protein>
<keyword evidence="2" id="KW-0813">Transport</keyword>
<proteinExistence type="predicted"/>
<dbReference type="InterPro" id="IPR006885">
    <property type="entry name" value="NADH_UbQ_FeS_4_mit-like"/>
</dbReference>
<evidence type="ECO:0000256" key="5">
    <source>
        <dbReference type="ARBA" id="ARBA00022982"/>
    </source>
</evidence>
<keyword evidence="3" id="KW-0679">Respiratory chain</keyword>
<evidence type="ECO:0000313" key="9">
    <source>
        <dbReference type="Proteomes" id="UP001217476"/>
    </source>
</evidence>
<keyword evidence="4" id="KW-0809">Transit peptide</keyword>
<keyword evidence="6" id="KW-0472">Membrane</keyword>